<dbReference type="CDD" id="cd01715">
    <property type="entry name" value="ETF_alpha"/>
    <property type="match status" value="1"/>
</dbReference>
<evidence type="ECO:0000313" key="12">
    <source>
        <dbReference type="Proteomes" id="UP000298602"/>
    </source>
</evidence>
<evidence type="ECO:0000256" key="8">
    <source>
        <dbReference type="ARBA" id="ARBA00079299"/>
    </source>
</evidence>
<feature type="binding site" evidence="9">
    <location>
        <position position="291"/>
    </location>
    <ligand>
        <name>FAD</name>
        <dbReference type="ChEBI" id="CHEBI:57692"/>
    </ligand>
</feature>
<feature type="binding site" evidence="9">
    <location>
        <begin position="239"/>
        <end position="240"/>
    </location>
    <ligand>
        <name>FAD</name>
        <dbReference type="ChEBI" id="CHEBI:57692"/>
    </ligand>
</feature>
<dbReference type="EMBL" id="CP040098">
    <property type="protein sequence ID" value="QCQ22634.1"/>
    <property type="molecule type" value="Genomic_DNA"/>
</dbReference>
<comment type="cofactor">
    <cofactor evidence="9">
        <name>FAD</name>
        <dbReference type="ChEBI" id="CHEBI:57692"/>
    </cofactor>
    <text evidence="9">Binds 1 FAD per dimer.</text>
</comment>
<reference evidence="11 12" key="2">
    <citation type="submission" date="2019-05" db="EMBL/GenBank/DDBJ databases">
        <authorList>
            <person name="Suflita J.M."/>
            <person name="Marks C.R."/>
        </authorList>
    </citation>
    <scope>NUCLEOTIDE SEQUENCE [LARGE SCALE GENOMIC DNA]</scope>
    <source>
        <strain evidence="11 12">ALDC</strain>
    </source>
</reference>
<sequence length="328" mass="34620">MADCVCVVSEFRAGNFRRVSFEVASEGRRVADALGLPLYGIAVGSGVSDKAEELGFYGVDKVFVADDAALEHYVAETYVPVMAEIIQGLNPAAILLPASVDGKDLSARLAARLQAGLAQDCTEVVCENGVLKAKRPIFAGKCLAWCEWSQGALPMISCRPNVMDCKAADASRKAAVEKVDAAVPEARSRALSVDLDTSGKVELTEAEIIVSGGRGMKGPENFTILEELARELGAAVGASRAAVDAGWRPHSDQVGQTGKVVNPNLYIAVGISGAIQHLAGMGSSKFIVAVNKDPEAPIFSKADFGVVEDLFNFVPVFTEEVRVLKSTC</sequence>
<evidence type="ECO:0000256" key="7">
    <source>
        <dbReference type="ARBA" id="ARBA00068674"/>
    </source>
</evidence>
<evidence type="ECO:0000313" key="11">
    <source>
        <dbReference type="EMBL" id="QCQ22634.1"/>
    </source>
</evidence>
<dbReference type="SMART" id="SM00893">
    <property type="entry name" value="ETF"/>
    <property type="match status" value="1"/>
</dbReference>
<dbReference type="Proteomes" id="UP000298602">
    <property type="component" value="Chromosome"/>
</dbReference>
<dbReference type="FunFam" id="3.40.50.1220:FF:000001">
    <property type="entry name" value="Electron transfer flavoprotein, alpha subunit"/>
    <property type="match status" value="1"/>
</dbReference>
<keyword evidence="12" id="KW-1185">Reference proteome</keyword>
<feature type="binding site" evidence="9">
    <location>
        <begin position="253"/>
        <end position="257"/>
    </location>
    <ligand>
        <name>FAD</name>
        <dbReference type="ChEBI" id="CHEBI:57692"/>
    </ligand>
</feature>
<dbReference type="InterPro" id="IPR018206">
    <property type="entry name" value="ETF_asu_C_CS"/>
</dbReference>
<evidence type="ECO:0000256" key="3">
    <source>
        <dbReference type="ARBA" id="ARBA00022630"/>
    </source>
</evidence>
<organism evidence="11 12">
    <name type="scientific">Desulfoglaeba alkanexedens ALDC</name>
    <dbReference type="NCBI Taxonomy" id="980445"/>
    <lineage>
        <taxon>Bacteria</taxon>
        <taxon>Pseudomonadati</taxon>
        <taxon>Thermodesulfobacteriota</taxon>
        <taxon>Syntrophobacteria</taxon>
        <taxon>Syntrophobacterales</taxon>
        <taxon>Syntrophobacteraceae</taxon>
        <taxon>Desulfoglaeba</taxon>
    </lineage>
</organism>
<dbReference type="Pfam" id="PF01012">
    <property type="entry name" value="ETF"/>
    <property type="match status" value="1"/>
</dbReference>
<dbReference type="AlphaFoldDB" id="A0A4P8L496"/>
<dbReference type="GO" id="GO:0033539">
    <property type="term" value="P:fatty acid beta-oxidation using acyl-CoA dehydrogenase"/>
    <property type="evidence" value="ECO:0007669"/>
    <property type="project" value="TreeGrafter"/>
</dbReference>
<feature type="binding site" evidence="9">
    <location>
        <position position="214"/>
    </location>
    <ligand>
        <name>FAD</name>
        <dbReference type="ChEBI" id="CHEBI:57692"/>
    </ligand>
</feature>
<dbReference type="SUPFAM" id="SSF52402">
    <property type="entry name" value="Adenine nucleotide alpha hydrolases-like"/>
    <property type="match status" value="1"/>
</dbReference>
<dbReference type="RefSeq" id="WP_137424918.1">
    <property type="nucleotide sequence ID" value="NZ_CP040098.1"/>
</dbReference>
<dbReference type="SUPFAM" id="SSF52467">
    <property type="entry name" value="DHS-like NAD/FAD-binding domain"/>
    <property type="match status" value="1"/>
</dbReference>
<dbReference type="Gene3D" id="3.40.50.620">
    <property type="entry name" value="HUPs"/>
    <property type="match status" value="1"/>
</dbReference>
<accession>A0A4P8L496</accession>
<dbReference type="KEGG" id="dax:FDQ92_10920"/>
<proteinExistence type="inferred from homology"/>
<dbReference type="PANTHER" id="PTHR43153">
    <property type="entry name" value="ELECTRON TRANSFER FLAVOPROTEIN ALPHA"/>
    <property type="match status" value="1"/>
</dbReference>
<evidence type="ECO:0000256" key="5">
    <source>
        <dbReference type="ARBA" id="ARBA00022982"/>
    </source>
</evidence>
<keyword evidence="4 9" id="KW-0274">FAD</keyword>
<keyword evidence="3" id="KW-0285">Flavoprotein</keyword>
<evidence type="ECO:0000256" key="1">
    <source>
        <dbReference type="ARBA" id="ARBA00005817"/>
    </source>
</evidence>
<dbReference type="Gene3D" id="3.40.50.1220">
    <property type="entry name" value="TPP-binding domain"/>
    <property type="match status" value="1"/>
</dbReference>
<evidence type="ECO:0000256" key="6">
    <source>
        <dbReference type="ARBA" id="ARBA00025649"/>
    </source>
</evidence>
<dbReference type="GO" id="GO:0050660">
    <property type="term" value="F:flavin adenine dinucleotide binding"/>
    <property type="evidence" value="ECO:0007669"/>
    <property type="project" value="InterPro"/>
</dbReference>
<dbReference type="InterPro" id="IPR014730">
    <property type="entry name" value="ETF_a/b_N"/>
</dbReference>
<dbReference type="Pfam" id="PF00766">
    <property type="entry name" value="ETF_alpha"/>
    <property type="match status" value="1"/>
</dbReference>
<dbReference type="PANTHER" id="PTHR43153:SF1">
    <property type="entry name" value="ELECTRON TRANSFER FLAVOPROTEIN SUBUNIT ALPHA, MITOCHONDRIAL"/>
    <property type="match status" value="1"/>
</dbReference>
<dbReference type="GO" id="GO:0009055">
    <property type="term" value="F:electron transfer activity"/>
    <property type="evidence" value="ECO:0007669"/>
    <property type="project" value="InterPro"/>
</dbReference>
<feature type="binding site" evidence="9">
    <location>
        <begin position="270"/>
        <end position="277"/>
    </location>
    <ligand>
        <name>FAD</name>
        <dbReference type="ChEBI" id="CHEBI:57692"/>
    </ligand>
</feature>
<reference evidence="11 12" key="1">
    <citation type="submission" date="2019-05" db="EMBL/GenBank/DDBJ databases">
        <title>The Complete Genome Sequence of the n-alkane-degrading Desulfoglaeba alkanexedens ALDC reveals multiple alkylsuccinate synthase gene clusters.</title>
        <authorList>
            <person name="Callaghan A.V."/>
            <person name="Davidova I.A."/>
            <person name="Duncan K.E."/>
            <person name="Morris B."/>
            <person name="McInerney M.J."/>
        </authorList>
    </citation>
    <scope>NUCLEOTIDE SEQUENCE [LARGE SCALE GENOMIC DNA]</scope>
    <source>
        <strain evidence="11 12">ALDC</strain>
    </source>
</reference>
<dbReference type="InterPro" id="IPR029035">
    <property type="entry name" value="DHS-like_NAD/FAD-binding_dom"/>
</dbReference>
<dbReference type="PROSITE" id="PS00696">
    <property type="entry name" value="ETF_ALPHA"/>
    <property type="match status" value="1"/>
</dbReference>
<name>A0A4P8L496_9BACT</name>
<gene>
    <name evidence="11" type="ORF">FDQ92_10920</name>
</gene>
<dbReference type="OrthoDB" id="9770286at2"/>
<feature type="domain" description="Electron transfer flavoprotein alpha/beta-subunit N-terminal" evidence="10">
    <location>
        <begin position="5"/>
        <end position="194"/>
    </location>
</feature>
<dbReference type="InterPro" id="IPR001308">
    <property type="entry name" value="ETF_a/FixB"/>
</dbReference>
<evidence type="ECO:0000256" key="2">
    <source>
        <dbReference type="ARBA" id="ARBA00022448"/>
    </source>
</evidence>
<dbReference type="InterPro" id="IPR014731">
    <property type="entry name" value="ETF_asu_C"/>
</dbReference>
<dbReference type="InterPro" id="IPR014729">
    <property type="entry name" value="Rossmann-like_a/b/a_fold"/>
</dbReference>
<evidence type="ECO:0000259" key="10">
    <source>
        <dbReference type="SMART" id="SM00893"/>
    </source>
</evidence>
<keyword evidence="2" id="KW-0813">Transport</keyword>
<comment type="similarity">
    <text evidence="1">Belongs to the ETF alpha-subunit/FixB family.</text>
</comment>
<dbReference type="PIRSF" id="PIRSF000089">
    <property type="entry name" value="Electra_flavoP_a"/>
    <property type="match status" value="1"/>
</dbReference>
<evidence type="ECO:0000256" key="9">
    <source>
        <dbReference type="PIRSR" id="PIRSR000089-1"/>
    </source>
</evidence>
<keyword evidence="5" id="KW-0249">Electron transport</keyword>
<comment type="function">
    <text evidence="6">The electron transfer flavoprotein serves as a specific electron acceptor for other dehydrogenases. It transfers the electrons to the main respiratory chain via ETF-ubiquinone oxidoreductase (ETF dehydrogenase).</text>
</comment>
<dbReference type="InterPro" id="IPR033947">
    <property type="entry name" value="ETF_alpha_N"/>
</dbReference>
<evidence type="ECO:0000256" key="4">
    <source>
        <dbReference type="ARBA" id="ARBA00022827"/>
    </source>
</evidence>
<protein>
    <recommendedName>
        <fullName evidence="7">Electron transfer flavoprotein subunit alpha</fullName>
    </recommendedName>
    <alternativeName>
        <fullName evidence="8">Electron transfer flavoprotein large subunit</fullName>
    </alternativeName>
</protein>